<evidence type="ECO:0000313" key="3">
    <source>
        <dbReference type="EMBL" id="OGF33499.1"/>
    </source>
</evidence>
<evidence type="ECO:0000256" key="1">
    <source>
        <dbReference type="SAM" id="Coils"/>
    </source>
</evidence>
<reference evidence="3 4" key="1">
    <citation type="journal article" date="2016" name="Nat. Commun.">
        <title>Thousands of microbial genomes shed light on interconnected biogeochemical processes in an aquifer system.</title>
        <authorList>
            <person name="Anantharaman K."/>
            <person name="Brown C.T."/>
            <person name="Hug L.A."/>
            <person name="Sharon I."/>
            <person name="Castelle C.J."/>
            <person name="Probst A.J."/>
            <person name="Thomas B.C."/>
            <person name="Singh A."/>
            <person name="Wilkins M.J."/>
            <person name="Karaoz U."/>
            <person name="Brodie E.L."/>
            <person name="Williams K.H."/>
            <person name="Hubbard S.S."/>
            <person name="Banfield J.F."/>
        </authorList>
    </citation>
    <scope>NUCLEOTIDE SEQUENCE [LARGE SCALE GENOMIC DNA]</scope>
</reference>
<accession>A0A1F5T3L8</accession>
<evidence type="ECO:0000256" key="2">
    <source>
        <dbReference type="SAM" id="MobiDB-lite"/>
    </source>
</evidence>
<feature type="region of interest" description="Disordered" evidence="2">
    <location>
        <begin position="1"/>
        <end position="21"/>
    </location>
</feature>
<evidence type="ECO:0000313" key="4">
    <source>
        <dbReference type="Proteomes" id="UP000179001"/>
    </source>
</evidence>
<name>A0A1F5T3L8_9BACT</name>
<dbReference type="Proteomes" id="UP000179001">
    <property type="component" value="Unassembled WGS sequence"/>
</dbReference>
<sequence length="377" mass="44070">MNPEKYNPTQEEINKAESMMTDEQRRASEIRAEYYEQEQPPWEDFTGKIDENFIRKRPSPEIVKKMNQSIEELGQAFEGSDLNWHLDGALNISLMNGAGENPEKYIGEHKDVDISVEKDELEALEVQLLKNGYGLFLSRTEDKTKNKIMRRVSFRNFAELDTEHMLIAAIDENGKIRRDKALNFVDVHIIQRDETGKPLGVSRTPIPEKWVQPQPLEFQGRQINISHPGKVLYYKLHQGRNYDVTDAEKLIETGRITEEDIDDIEKVYEDEFKANVERGRKIFEGFANQIRPEMNANEIFDLMQNQPEFQKREDMTEGLKKLGKKIVESEDKSIDNILAIAISLFGVEEKNNQKRQELNKMRRKVKDVKEIERIRKQ</sequence>
<organism evidence="3 4">
    <name type="scientific">Candidatus Falkowbacteria bacterium RIFOXYC2_FULL_36_12</name>
    <dbReference type="NCBI Taxonomy" id="1798002"/>
    <lineage>
        <taxon>Bacteria</taxon>
        <taxon>Candidatus Falkowiibacteriota</taxon>
    </lineage>
</organism>
<comment type="caution">
    <text evidence="3">The sequence shown here is derived from an EMBL/GenBank/DDBJ whole genome shotgun (WGS) entry which is preliminary data.</text>
</comment>
<proteinExistence type="predicted"/>
<gene>
    <name evidence="3" type="ORF">A2478_02320</name>
</gene>
<dbReference type="Gene3D" id="3.30.460.40">
    <property type="match status" value="1"/>
</dbReference>
<feature type="coiled-coil region" evidence="1">
    <location>
        <begin position="344"/>
        <end position="371"/>
    </location>
</feature>
<dbReference type="AlphaFoldDB" id="A0A1F5T3L8"/>
<protein>
    <submittedName>
        <fullName evidence="3">Uncharacterized protein</fullName>
    </submittedName>
</protein>
<keyword evidence="1" id="KW-0175">Coiled coil</keyword>
<dbReference type="EMBL" id="MFGJ01000001">
    <property type="protein sequence ID" value="OGF33499.1"/>
    <property type="molecule type" value="Genomic_DNA"/>
</dbReference>